<accession>A0A238BNU4</accession>
<reference evidence="1 2" key="1">
    <citation type="submission" date="2015-12" db="EMBL/GenBank/DDBJ databases">
        <title>Draft genome of the nematode, Onchocerca flexuosa.</title>
        <authorList>
            <person name="Mitreva M."/>
        </authorList>
    </citation>
    <scope>NUCLEOTIDE SEQUENCE [LARGE SCALE GENOMIC DNA]</scope>
    <source>
        <strain evidence="1">Red Deer</strain>
    </source>
</reference>
<dbReference type="AlphaFoldDB" id="A0A238BNU4"/>
<dbReference type="OrthoDB" id="1914839at2759"/>
<evidence type="ECO:0000313" key="1">
    <source>
        <dbReference type="EMBL" id="OZC06330.1"/>
    </source>
</evidence>
<protein>
    <submittedName>
        <fullName evidence="1">Uncharacterized protein</fullName>
    </submittedName>
</protein>
<organism evidence="1 2">
    <name type="scientific">Onchocerca flexuosa</name>
    <dbReference type="NCBI Taxonomy" id="387005"/>
    <lineage>
        <taxon>Eukaryota</taxon>
        <taxon>Metazoa</taxon>
        <taxon>Ecdysozoa</taxon>
        <taxon>Nematoda</taxon>
        <taxon>Chromadorea</taxon>
        <taxon>Rhabditida</taxon>
        <taxon>Spirurina</taxon>
        <taxon>Spiruromorpha</taxon>
        <taxon>Filarioidea</taxon>
        <taxon>Onchocercidae</taxon>
        <taxon>Onchocerca</taxon>
    </lineage>
</organism>
<gene>
    <name evidence="1" type="ORF">X798_06680</name>
</gene>
<proteinExistence type="predicted"/>
<name>A0A238BNU4_9BILA</name>
<keyword evidence="2" id="KW-1185">Reference proteome</keyword>
<dbReference type="Proteomes" id="UP000242913">
    <property type="component" value="Unassembled WGS sequence"/>
</dbReference>
<evidence type="ECO:0000313" key="2">
    <source>
        <dbReference type="Proteomes" id="UP000242913"/>
    </source>
</evidence>
<dbReference type="EMBL" id="KZ270137">
    <property type="protein sequence ID" value="OZC06330.1"/>
    <property type="molecule type" value="Genomic_DNA"/>
</dbReference>
<sequence length="135" mass="16131">MIVLSPARFKLRKEIRSNISMVLTLNHFGCSNVFRKYDSFRICWEHFCWKMIIETIEVGRCLCIHAQLQAVDTILQSLLYQRGVVPSVVTQLLSTIESHHEIKFVETYTKVCFFVLHERKKERFYKIHCYFLLKL</sequence>